<dbReference type="InterPro" id="IPR056290">
    <property type="entry name" value="CEPT76/DRC7_peptidase-like_dom"/>
</dbReference>
<sequence>MTERPDTDSPVWQAAVPNEDPSAQLAFIAGQYREYILTLLASAHELCAHLAEVHRLSRDRQTLVSDLGRLEDRYTSTANMLVGYDAGLDHDRMVAPDESIASPTCPGGMASIDRADGGNDWATVMETEARDVQREAEFQRIKSRTATAEGPHPEWNSTLTLPTAIHNVDPLPNGKVHINLFDEQTVDMLEDDRLRDRGAFVVMEARWIGCIRVPFVVLCEQGRIMGRFPIEMPDHLNGFSATHKEIDEPPALELFLLLDPAFALGPRLRQLDDVPLIEDESLLAYTKKWLRYMPRNGMVSDPAHARFALAVVTDLNGSLVHAARLVSLIPTLSDRLSIASDVHLWGTCDHFLALGAGDGMERALLLVNHLLHLGLDAYLVLGSAIPEGPTAHVMYFPPFVDGDDVDVDGPSDPVFVQPMSANTYALRLASAHFYGLSLVGCVIGPDKVWLNM</sequence>
<gene>
    <name evidence="2" type="ORF">AMAG_12193</name>
</gene>
<dbReference type="PANTHER" id="PTHR20837">
    <property type="entry name" value="CENTROSOMAL PROTEIN-RELATED"/>
    <property type="match status" value="1"/>
</dbReference>
<dbReference type="STRING" id="578462.A0A0L0SX36"/>
<dbReference type="PANTHER" id="PTHR20837:SF0">
    <property type="entry name" value="COILED-COIL AND C2 DOMAIN-CONTAINING PROTEIN 2A"/>
    <property type="match status" value="1"/>
</dbReference>
<dbReference type="Pfam" id="PF24656">
    <property type="entry name" value="CEPT76_peptidase"/>
    <property type="match status" value="1"/>
</dbReference>
<dbReference type="eggNOG" id="KOG3639">
    <property type="taxonomic scope" value="Eukaryota"/>
</dbReference>
<name>A0A0L0SX36_ALLM3</name>
<dbReference type="GO" id="GO:1905515">
    <property type="term" value="P:non-motile cilium assembly"/>
    <property type="evidence" value="ECO:0007669"/>
    <property type="project" value="TreeGrafter"/>
</dbReference>
<dbReference type="GO" id="GO:1904491">
    <property type="term" value="P:protein localization to ciliary transition zone"/>
    <property type="evidence" value="ECO:0007669"/>
    <property type="project" value="TreeGrafter"/>
</dbReference>
<reference evidence="3" key="2">
    <citation type="submission" date="2009-11" db="EMBL/GenBank/DDBJ databases">
        <title>The Genome Sequence of Allomyces macrogynus strain ATCC 38327.</title>
        <authorList>
            <consortium name="The Broad Institute Genome Sequencing Platform"/>
            <person name="Russ C."/>
            <person name="Cuomo C."/>
            <person name="Shea T."/>
            <person name="Young S.K."/>
            <person name="Zeng Q."/>
            <person name="Koehrsen M."/>
            <person name="Haas B."/>
            <person name="Borodovsky M."/>
            <person name="Guigo R."/>
            <person name="Alvarado L."/>
            <person name="Berlin A."/>
            <person name="Borenstein D."/>
            <person name="Chen Z."/>
            <person name="Engels R."/>
            <person name="Freedman E."/>
            <person name="Gellesch M."/>
            <person name="Goldberg J."/>
            <person name="Griggs A."/>
            <person name="Gujja S."/>
            <person name="Heiman D."/>
            <person name="Hepburn T."/>
            <person name="Howarth C."/>
            <person name="Jen D."/>
            <person name="Larson L."/>
            <person name="Lewis B."/>
            <person name="Mehta T."/>
            <person name="Park D."/>
            <person name="Pearson M."/>
            <person name="Roberts A."/>
            <person name="Saif S."/>
            <person name="Shenoy N."/>
            <person name="Sisk P."/>
            <person name="Stolte C."/>
            <person name="Sykes S."/>
            <person name="Walk T."/>
            <person name="White J."/>
            <person name="Yandava C."/>
            <person name="Burger G."/>
            <person name="Gray M.W."/>
            <person name="Holland P.W.H."/>
            <person name="King N."/>
            <person name="Lang F.B.F."/>
            <person name="Roger A.J."/>
            <person name="Ruiz-Trillo I."/>
            <person name="Lander E."/>
            <person name="Nusbaum C."/>
        </authorList>
    </citation>
    <scope>NUCLEOTIDE SEQUENCE [LARGE SCALE GENOMIC DNA]</scope>
    <source>
        <strain evidence="3">ATCC 38327</strain>
    </source>
</reference>
<dbReference type="EMBL" id="GG745352">
    <property type="protein sequence ID" value="KNE67118.1"/>
    <property type="molecule type" value="Genomic_DNA"/>
</dbReference>
<organism evidence="2 3">
    <name type="scientific">Allomyces macrogynus (strain ATCC 38327)</name>
    <name type="common">Allomyces javanicus var. macrogynus</name>
    <dbReference type="NCBI Taxonomy" id="578462"/>
    <lineage>
        <taxon>Eukaryota</taxon>
        <taxon>Fungi</taxon>
        <taxon>Fungi incertae sedis</taxon>
        <taxon>Blastocladiomycota</taxon>
        <taxon>Blastocladiomycetes</taxon>
        <taxon>Blastocladiales</taxon>
        <taxon>Blastocladiaceae</taxon>
        <taxon>Allomyces</taxon>
    </lineage>
</organism>
<dbReference type="InterPro" id="IPR052434">
    <property type="entry name" value="Tectonic-like_complex_comp"/>
</dbReference>
<protein>
    <recommendedName>
        <fullName evidence="1">CEP76/DRC7 peptidase-like domain-containing protein</fullName>
    </recommendedName>
</protein>
<evidence type="ECO:0000313" key="2">
    <source>
        <dbReference type="EMBL" id="KNE67118.1"/>
    </source>
</evidence>
<feature type="domain" description="CEP76/DRC7 peptidase-like" evidence="1">
    <location>
        <begin position="344"/>
        <end position="452"/>
    </location>
</feature>
<dbReference type="Proteomes" id="UP000054350">
    <property type="component" value="Unassembled WGS sequence"/>
</dbReference>
<dbReference type="GO" id="GO:0035869">
    <property type="term" value="C:ciliary transition zone"/>
    <property type="evidence" value="ECO:0007669"/>
    <property type="project" value="TreeGrafter"/>
</dbReference>
<proteinExistence type="predicted"/>
<accession>A0A0L0SX36</accession>
<dbReference type="VEuPathDB" id="FungiDB:AMAG_12193"/>
<dbReference type="OrthoDB" id="2162143at2759"/>
<evidence type="ECO:0000313" key="3">
    <source>
        <dbReference type="Proteomes" id="UP000054350"/>
    </source>
</evidence>
<evidence type="ECO:0000259" key="1">
    <source>
        <dbReference type="Pfam" id="PF24656"/>
    </source>
</evidence>
<keyword evidence="3" id="KW-1185">Reference proteome</keyword>
<reference evidence="2 3" key="1">
    <citation type="submission" date="2009-11" db="EMBL/GenBank/DDBJ databases">
        <title>Annotation of Allomyces macrogynus ATCC 38327.</title>
        <authorList>
            <consortium name="The Broad Institute Genome Sequencing Platform"/>
            <person name="Russ C."/>
            <person name="Cuomo C."/>
            <person name="Burger G."/>
            <person name="Gray M.W."/>
            <person name="Holland P.W.H."/>
            <person name="King N."/>
            <person name="Lang F.B.F."/>
            <person name="Roger A.J."/>
            <person name="Ruiz-Trillo I."/>
            <person name="Young S.K."/>
            <person name="Zeng Q."/>
            <person name="Gargeya S."/>
            <person name="Fitzgerald M."/>
            <person name="Haas B."/>
            <person name="Abouelleil A."/>
            <person name="Alvarado L."/>
            <person name="Arachchi H.M."/>
            <person name="Berlin A."/>
            <person name="Chapman S.B."/>
            <person name="Gearin G."/>
            <person name="Goldberg J."/>
            <person name="Griggs A."/>
            <person name="Gujja S."/>
            <person name="Hansen M."/>
            <person name="Heiman D."/>
            <person name="Howarth C."/>
            <person name="Larimer J."/>
            <person name="Lui A."/>
            <person name="MacDonald P.J.P."/>
            <person name="McCowen C."/>
            <person name="Montmayeur A."/>
            <person name="Murphy C."/>
            <person name="Neiman D."/>
            <person name="Pearson M."/>
            <person name="Priest M."/>
            <person name="Roberts A."/>
            <person name="Saif S."/>
            <person name="Shea T."/>
            <person name="Sisk P."/>
            <person name="Stolte C."/>
            <person name="Sykes S."/>
            <person name="Wortman J."/>
            <person name="Nusbaum C."/>
            <person name="Birren B."/>
        </authorList>
    </citation>
    <scope>NUCLEOTIDE SEQUENCE [LARGE SCALE GENOMIC DNA]</scope>
    <source>
        <strain evidence="2 3">ATCC 38327</strain>
    </source>
</reference>
<dbReference type="AlphaFoldDB" id="A0A0L0SX36"/>